<protein>
    <submittedName>
        <fullName evidence="1">Hydrophobin</fullName>
    </submittedName>
</protein>
<organism evidence="1 2">
    <name type="scientific">Pluteus cervinus</name>
    <dbReference type="NCBI Taxonomy" id="181527"/>
    <lineage>
        <taxon>Eukaryota</taxon>
        <taxon>Fungi</taxon>
        <taxon>Dikarya</taxon>
        <taxon>Basidiomycota</taxon>
        <taxon>Agaricomycotina</taxon>
        <taxon>Agaricomycetes</taxon>
        <taxon>Agaricomycetidae</taxon>
        <taxon>Agaricales</taxon>
        <taxon>Pluteineae</taxon>
        <taxon>Pluteaceae</taxon>
        <taxon>Pluteus</taxon>
    </lineage>
</organism>
<dbReference type="Proteomes" id="UP000308600">
    <property type="component" value="Unassembled WGS sequence"/>
</dbReference>
<keyword evidence="2" id="KW-1185">Reference proteome</keyword>
<gene>
    <name evidence="1" type="ORF">BDN72DRAFT_842756</name>
</gene>
<evidence type="ECO:0000313" key="1">
    <source>
        <dbReference type="EMBL" id="TFK67672.1"/>
    </source>
</evidence>
<proteinExistence type="predicted"/>
<dbReference type="EMBL" id="ML208370">
    <property type="protein sequence ID" value="TFK67672.1"/>
    <property type="molecule type" value="Genomic_DNA"/>
</dbReference>
<name>A0ACD3ARW6_9AGAR</name>
<reference evidence="1 2" key="1">
    <citation type="journal article" date="2019" name="Nat. Ecol. Evol.">
        <title>Megaphylogeny resolves global patterns of mushroom evolution.</title>
        <authorList>
            <person name="Varga T."/>
            <person name="Krizsan K."/>
            <person name="Foldi C."/>
            <person name="Dima B."/>
            <person name="Sanchez-Garcia M."/>
            <person name="Sanchez-Ramirez S."/>
            <person name="Szollosi G.J."/>
            <person name="Szarkandi J.G."/>
            <person name="Papp V."/>
            <person name="Albert L."/>
            <person name="Andreopoulos W."/>
            <person name="Angelini C."/>
            <person name="Antonin V."/>
            <person name="Barry K.W."/>
            <person name="Bougher N.L."/>
            <person name="Buchanan P."/>
            <person name="Buyck B."/>
            <person name="Bense V."/>
            <person name="Catcheside P."/>
            <person name="Chovatia M."/>
            <person name="Cooper J."/>
            <person name="Damon W."/>
            <person name="Desjardin D."/>
            <person name="Finy P."/>
            <person name="Geml J."/>
            <person name="Haridas S."/>
            <person name="Hughes K."/>
            <person name="Justo A."/>
            <person name="Karasinski D."/>
            <person name="Kautmanova I."/>
            <person name="Kiss B."/>
            <person name="Kocsube S."/>
            <person name="Kotiranta H."/>
            <person name="LaButti K.M."/>
            <person name="Lechner B.E."/>
            <person name="Liimatainen K."/>
            <person name="Lipzen A."/>
            <person name="Lukacs Z."/>
            <person name="Mihaltcheva S."/>
            <person name="Morgado L.N."/>
            <person name="Niskanen T."/>
            <person name="Noordeloos M.E."/>
            <person name="Ohm R.A."/>
            <person name="Ortiz-Santana B."/>
            <person name="Ovrebo C."/>
            <person name="Racz N."/>
            <person name="Riley R."/>
            <person name="Savchenko A."/>
            <person name="Shiryaev A."/>
            <person name="Soop K."/>
            <person name="Spirin V."/>
            <person name="Szebenyi C."/>
            <person name="Tomsovsky M."/>
            <person name="Tulloss R.E."/>
            <person name="Uehling J."/>
            <person name="Grigoriev I.V."/>
            <person name="Vagvolgyi C."/>
            <person name="Papp T."/>
            <person name="Martin F.M."/>
            <person name="Miettinen O."/>
            <person name="Hibbett D.S."/>
            <person name="Nagy L.G."/>
        </authorList>
    </citation>
    <scope>NUCLEOTIDE SEQUENCE [LARGE SCALE GENOMIC DNA]</scope>
    <source>
        <strain evidence="1 2">NL-1719</strain>
    </source>
</reference>
<sequence length="122" mass="12717">MISHLQVSTLLSLVVFSTVGVAVPATSHTDVVNRQFLMPASQCSTGSIRCCQTVVPASDSTASWLLNLMGVVPSDPTTLVGISCSWIDFVGVETCSAQPVCCQDNLNSLIVAMGCTPVDLGL</sequence>
<accession>A0ACD3ARW6</accession>
<evidence type="ECO:0000313" key="2">
    <source>
        <dbReference type="Proteomes" id="UP000308600"/>
    </source>
</evidence>